<keyword evidence="2" id="KW-1185">Reference proteome</keyword>
<name>A0A915JQY7_ROMCU</name>
<proteinExistence type="predicted"/>
<dbReference type="Proteomes" id="UP000887565">
    <property type="component" value="Unplaced"/>
</dbReference>
<reference evidence="3" key="1">
    <citation type="submission" date="2022-11" db="UniProtKB">
        <authorList>
            <consortium name="WormBaseParasite"/>
        </authorList>
    </citation>
    <scope>IDENTIFICATION</scope>
</reference>
<evidence type="ECO:0000313" key="2">
    <source>
        <dbReference type="Proteomes" id="UP000887565"/>
    </source>
</evidence>
<dbReference type="AlphaFoldDB" id="A0A915JQY7"/>
<evidence type="ECO:0000256" key="1">
    <source>
        <dbReference type="ARBA" id="ARBA00022729"/>
    </source>
</evidence>
<dbReference type="InterPro" id="IPR036846">
    <property type="entry name" value="GM2-AP_sf"/>
</dbReference>
<keyword evidence="1" id="KW-0732">Signal</keyword>
<protein>
    <submittedName>
        <fullName evidence="3">Uncharacterized protein</fullName>
    </submittedName>
</protein>
<dbReference type="WBParaSite" id="nRc.2.0.1.t28306-RA">
    <property type="protein sequence ID" value="nRc.2.0.1.t28306-RA"/>
    <property type="gene ID" value="nRc.2.0.1.g28306"/>
</dbReference>
<accession>A0A915JQY7</accession>
<evidence type="ECO:0000313" key="3">
    <source>
        <dbReference type="WBParaSite" id="nRc.2.0.1.t28306-RA"/>
    </source>
</evidence>
<sequence length="75" mass="8681">TFNRVSACSLAKYLITCPISPTYHIIVQHFYIPYPDEDELRFLLAGQYKLKLLAHDSDDSKRIALCVEIHFTLHS</sequence>
<dbReference type="SUPFAM" id="SSF63707">
    <property type="entry name" value="Ganglioside M2 (gm2) activator"/>
    <property type="match status" value="1"/>
</dbReference>
<organism evidence="2 3">
    <name type="scientific">Romanomermis culicivorax</name>
    <name type="common">Nematode worm</name>
    <dbReference type="NCBI Taxonomy" id="13658"/>
    <lineage>
        <taxon>Eukaryota</taxon>
        <taxon>Metazoa</taxon>
        <taxon>Ecdysozoa</taxon>
        <taxon>Nematoda</taxon>
        <taxon>Enoplea</taxon>
        <taxon>Dorylaimia</taxon>
        <taxon>Mermithida</taxon>
        <taxon>Mermithoidea</taxon>
        <taxon>Mermithidae</taxon>
        <taxon>Romanomermis</taxon>
    </lineage>
</organism>